<organism evidence="4 5">
    <name type="scientific">Allacma fusca</name>
    <dbReference type="NCBI Taxonomy" id="39272"/>
    <lineage>
        <taxon>Eukaryota</taxon>
        <taxon>Metazoa</taxon>
        <taxon>Ecdysozoa</taxon>
        <taxon>Arthropoda</taxon>
        <taxon>Hexapoda</taxon>
        <taxon>Collembola</taxon>
        <taxon>Symphypleona</taxon>
        <taxon>Sminthuridae</taxon>
        <taxon>Allacma</taxon>
    </lineage>
</organism>
<protein>
    <recommendedName>
        <fullName evidence="3">Transcription factor CBF/NF-Y/archaeal histone domain-containing protein</fullName>
    </recommendedName>
</protein>
<dbReference type="CDD" id="cd22929">
    <property type="entry name" value="HFD_POLE4-like"/>
    <property type="match status" value="1"/>
</dbReference>
<reference evidence="4" key="1">
    <citation type="submission" date="2021-06" db="EMBL/GenBank/DDBJ databases">
        <authorList>
            <person name="Hodson N. C."/>
            <person name="Mongue J. A."/>
            <person name="Jaron S. K."/>
        </authorList>
    </citation>
    <scope>NUCLEOTIDE SEQUENCE</scope>
</reference>
<name>A0A8J2KYY2_9HEXA</name>
<evidence type="ECO:0000259" key="3">
    <source>
        <dbReference type="Pfam" id="PF00808"/>
    </source>
</evidence>
<evidence type="ECO:0000313" key="4">
    <source>
        <dbReference type="EMBL" id="CAG7825909.1"/>
    </source>
</evidence>
<dbReference type="PANTHER" id="PTHR10252">
    <property type="entry name" value="HISTONE-LIKE TRANSCRIPTION FACTOR CCAAT-RELATED"/>
    <property type="match status" value="1"/>
</dbReference>
<feature type="domain" description="Transcription factor CBF/NF-Y/archaeal histone" evidence="3">
    <location>
        <begin position="26"/>
        <end position="91"/>
    </location>
</feature>
<gene>
    <name evidence="4" type="ORF">AFUS01_LOCUS35989</name>
</gene>
<keyword evidence="2" id="KW-0539">Nucleus</keyword>
<accession>A0A8J2KYY2</accession>
<comment type="caution">
    <text evidence="4">The sequence shown here is derived from an EMBL/GenBank/DDBJ whole genome shotgun (WGS) entry which is preliminary data.</text>
</comment>
<dbReference type="AlphaFoldDB" id="A0A8J2KYY2"/>
<dbReference type="Proteomes" id="UP000708208">
    <property type="component" value="Unassembled WGS sequence"/>
</dbReference>
<dbReference type="PANTHER" id="PTHR10252:SF54">
    <property type="entry name" value="CHROMATIN ACCESSIBILITY COMPLEX PROTEIN 1"/>
    <property type="match status" value="1"/>
</dbReference>
<evidence type="ECO:0000313" key="5">
    <source>
        <dbReference type="Proteomes" id="UP000708208"/>
    </source>
</evidence>
<evidence type="ECO:0000256" key="1">
    <source>
        <dbReference type="ARBA" id="ARBA00004123"/>
    </source>
</evidence>
<sequence>MPNPAEEHSEEFFEDSEDDAPVKLTQLPLARIKRIMKTALGEDSSVKLINKESMFVVAQATELFIAAIAQETAKITHTNKKKTMTMQHLITTIKESENFAFLEGTMHSTNGRIR</sequence>
<dbReference type="InterPro" id="IPR003958">
    <property type="entry name" value="CBFA_NFYB_domain"/>
</dbReference>
<keyword evidence="5" id="KW-1185">Reference proteome</keyword>
<dbReference type="EMBL" id="CAJVCH010537858">
    <property type="protein sequence ID" value="CAG7825909.1"/>
    <property type="molecule type" value="Genomic_DNA"/>
</dbReference>
<comment type="subcellular location">
    <subcellularLocation>
        <location evidence="1">Nucleus</location>
    </subcellularLocation>
</comment>
<dbReference type="GO" id="GO:0005634">
    <property type="term" value="C:nucleus"/>
    <property type="evidence" value="ECO:0007669"/>
    <property type="project" value="UniProtKB-SubCell"/>
</dbReference>
<proteinExistence type="predicted"/>
<dbReference type="OrthoDB" id="636685at2759"/>
<evidence type="ECO:0000256" key="2">
    <source>
        <dbReference type="ARBA" id="ARBA00023242"/>
    </source>
</evidence>
<dbReference type="InterPro" id="IPR050568">
    <property type="entry name" value="Transcr_DNA_Rep_Reg"/>
</dbReference>
<dbReference type="Pfam" id="PF00808">
    <property type="entry name" value="CBFD_NFYB_HMF"/>
    <property type="match status" value="1"/>
</dbReference>